<gene>
    <name evidence="1" type="ORF">MES4922_310014</name>
</gene>
<proteinExistence type="predicted"/>
<reference evidence="1" key="1">
    <citation type="submission" date="2022-03" db="EMBL/GenBank/DDBJ databases">
        <authorList>
            <person name="Brunel B."/>
        </authorList>
    </citation>
    <scope>NUCLEOTIDE SEQUENCE</scope>
    <source>
        <strain evidence="1">STM4922sample</strain>
    </source>
</reference>
<accession>A0ABM9E3F3</accession>
<sequence>MRLPIPPRPQASPFQTPTKGRQAIFLMALNLDPKPALAAGRRAQNRHSAQIDGVAAVVEPAATLASEGQSTDSNLIKIAGTISQRLSFGRKLLESRTWQSLTQDKGRLLPTPYGN</sequence>
<comment type="caution">
    <text evidence="1">The sequence shown here is derived from an EMBL/GenBank/DDBJ whole genome shotgun (WGS) entry which is preliminary data.</text>
</comment>
<name>A0ABM9E3F3_9HYPH</name>
<evidence type="ECO:0000313" key="1">
    <source>
        <dbReference type="EMBL" id="CAH2403610.1"/>
    </source>
</evidence>
<dbReference type="Proteomes" id="UP001152604">
    <property type="component" value="Unassembled WGS sequence"/>
</dbReference>
<evidence type="ECO:0000313" key="2">
    <source>
        <dbReference type="Proteomes" id="UP001152604"/>
    </source>
</evidence>
<keyword evidence="2" id="KW-1185">Reference proteome</keyword>
<dbReference type="EMBL" id="CAKXZS010000025">
    <property type="protein sequence ID" value="CAH2403610.1"/>
    <property type="molecule type" value="Genomic_DNA"/>
</dbReference>
<organism evidence="1 2">
    <name type="scientific">Mesorhizobium ventifaucium</name>
    <dbReference type="NCBI Taxonomy" id="666020"/>
    <lineage>
        <taxon>Bacteria</taxon>
        <taxon>Pseudomonadati</taxon>
        <taxon>Pseudomonadota</taxon>
        <taxon>Alphaproteobacteria</taxon>
        <taxon>Hyphomicrobiales</taxon>
        <taxon>Phyllobacteriaceae</taxon>
        <taxon>Mesorhizobium</taxon>
    </lineage>
</organism>
<protein>
    <submittedName>
        <fullName evidence="1">Uncharacterized protein</fullName>
    </submittedName>
</protein>